<evidence type="ECO:0000313" key="2">
    <source>
        <dbReference type="Proteomes" id="UP000593567"/>
    </source>
</evidence>
<organism evidence="1 2">
    <name type="scientific">Bugula neritina</name>
    <name type="common">Brown bryozoan</name>
    <name type="synonym">Sertularia neritina</name>
    <dbReference type="NCBI Taxonomy" id="10212"/>
    <lineage>
        <taxon>Eukaryota</taxon>
        <taxon>Metazoa</taxon>
        <taxon>Spiralia</taxon>
        <taxon>Lophotrochozoa</taxon>
        <taxon>Bryozoa</taxon>
        <taxon>Gymnolaemata</taxon>
        <taxon>Cheilostomatida</taxon>
        <taxon>Flustrina</taxon>
        <taxon>Buguloidea</taxon>
        <taxon>Bugulidae</taxon>
        <taxon>Bugula</taxon>
    </lineage>
</organism>
<evidence type="ECO:0000313" key="1">
    <source>
        <dbReference type="EMBL" id="KAF6024750.1"/>
    </source>
</evidence>
<dbReference type="Proteomes" id="UP000593567">
    <property type="component" value="Unassembled WGS sequence"/>
</dbReference>
<comment type="caution">
    <text evidence="1">The sequence shown here is derived from an EMBL/GenBank/DDBJ whole genome shotgun (WGS) entry which is preliminary data.</text>
</comment>
<keyword evidence="2" id="KW-1185">Reference proteome</keyword>
<protein>
    <submittedName>
        <fullName evidence="1">AP5Z1</fullName>
    </submittedName>
</protein>
<gene>
    <name evidence="1" type="ORF">EB796_016943</name>
</gene>
<dbReference type="AlphaFoldDB" id="A0A7J7JEU5"/>
<name>A0A7J7JEU5_BUGNE</name>
<dbReference type="EMBL" id="VXIV02002540">
    <property type="protein sequence ID" value="KAF6024750.1"/>
    <property type="molecule type" value="Genomic_DNA"/>
</dbReference>
<accession>A0A7J7JEU5</accession>
<sequence length="773" mass="88589">MQFFKIITIKCLGIVVGSMDNPKERLKDASQSRHMVLWHDHSEIAGKSHYLFMVWFLYDPCTYYTDGEFSKMNCKETPVNVQSVVESPYIYLLAQSNSSVKDQLLYVPTRLEDLRELEEKISSKDGRTFTDKLRFFSGDSPARQLEAGQQCGGMFPCMCGTQDIYFSDTSKYSQEGAFYSSQDRLQLLHKTKAWEDGFTKGNLAVFQTMKTEELRNELFHRGVAYSSAENVSGLRRILNVSLKGVKRPPALLCTKLESQIDIGSYEISSIEPLHDLKNVINKILKELPKAAKNKELKEKLTNLVSDIEAQNREMKGTECRLNLVKVTIMLQDFQHTEDGRAMYVMLAALTELQSLAYMCDTNRCPRTILRAYNQSFIFAIKCMELFENPETCTKRAMFGMPFHCLSVHLPETLRLVSGRSLVAEHAERHFYKLRELTLRCSNRKSQSIIASAMFRIVVERKAADGAITSYGRQEHTISNACSGLSLGHNTIFSNNFLKAHKTATLHHFRRIADFLEIGEGVWFKVHDGGVEFKDGKNCPDNYNSGPILTHFRSRNMKDINNMLKTSWEFCIRNKNSLKIPLLCDMLTDKKTADKQVSKKYEEIKPAISNVLRSLAEDKHKEVENSNGVSASNTLNETDEKLDESSYVCAVPLLTQCQTEVPSILPKKLQQKNTVTDAMRSLWPYSKTILESFLSAKQRFKQHNSCVNRLMLKSASLKVKPYFLKFVKILEEEEKAKTISKFRDRGLISMESNSEDNWKIKIINYWLNQINEFL</sequence>
<dbReference type="OrthoDB" id="5986221at2759"/>
<reference evidence="1" key="1">
    <citation type="submission" date="2020-06" db="EMBL/GenBank/DDBJ databases">
        <title>Draft genome of Bugula neritina, a colonial animal packing powerful symbionts and potential medicines.</title>
        <authorList>
            <person name="Rayko M."/>
        </authorList>
    </citation>
    <scope>NUCLEOTIDE SEQUENCE [LARGE SCALE GENOMIC DNA]</scope>
    <source>
        <strain evidence="1">Kwan_BN1</strain>
    </source>
</reference>
<proteinExistence type="predicted"/>